<feature type="transmembrane region" description="Helical" evidence="3">
    <location>
        <begin position="12"/>
        <end position="33"/>
    </location>
</feature>
<comment type="caution">
    <text evidence="4">The sequence shown here is derived from an EMBL/GenBank/DDBJ whole genome shotgun (WGS) entry which is preliminary data.</text>
</comment>
<dbReference type="PROSITE" id="PS00409">
    <property type="entry name" value="PROKAR_NTER_METHYL"/>
    <property type="match status" value="1"/>
</dbReference>
<keyword evidence="3" id="KW-0812">Transmembrane</keyword>
<feature type="region of interest" description="Disordered" evidence="2">
    <location>
        <begin position="77"/>
        <end position="97"/>
    </location>
</feature>
<dbReference type="PRINTS" id="PR00813">
    <property type="entry name" value="BCTERIALGSPG"/>
</dbReference>
<organism evidence="4 5">
    <name type="scientific">Candidatus Yonathbacteria bacterium RIFCSPHIGHO2_01_FULL_51_10</name>
    <dbReference type="NCBI Taxonomy" id="1802723"/>
    <lineage>
        <taxon>Bacteria</taxon>
        <taxon>Candidatus Yonathiibacteriota</taxon>
    </lineage>
</organism>
<dbReference type="NCBIfam" id="TIGR02532">
    <property type="entry name" value="IV_pilin_GFxxxE"/>
    <property type="match status" value="1"/>
</dbReference>
<accession>A0A1G2S6F5</accession>
<sequence length="286" mass="31085">MMRSILKKGFTLVEVLVVVGILAILAAVIFAAVGNARTQARDVVRISQLNDISGALTLYYLDNKKYPQVGQSCYQVNNDGDPATPLDDDDPVAQQSSQLSDQECQAWGYQQAYQNASDGTFGCSGDGTEDTERCGWGGNIDISPSEVYSLNSDGTCPLHGDPATKLSIITGGNPTIDYSWPSSLPTKTYIGDFLDNTSFVIGTLFSQGYLNRSTEMPHACYYAVDGTENLDDGDHQAPWGGRVKSYLLFCNLETMTEQEKNDGGFNDSLYEVYSPGSRKFCVTSSN</sequence>
<keyword evidence="3" id="KW-1133">Transmembrane helix</keyword>
<dbReference type="GO" id="GO:0015627">
    <property type="term" value="C:type II protein secretion system complex"/>
    <property type="evidence" value="ECO:0007669"/>
    <property type="project" value="InterPro"/>
</dbReference>
<dbReference type="Gene3D" id="3.30.700.10">
    <property type="entry name" value="Glycoprotein, Type 4 Pilin"/>
    <property type="match status" value="1"/>
</dbReference>
<dbReference type="GO" id="GO:0015628">
    <property type="term" value="P:protein secretion by the type II secretion system"/>
    <property type="evidence" value="ECO:0007669"/>
    <property type="project" value="InterPro"/>
</dbReference>
<gene>
    <name evidence="4" type="ORF">A2675_02985</name>
</gene>
<dbReference type="AlphaFoldDB" id="A0A1G2S6F5"/>
<dbReference type="EMBL" id="MHUS01000020">
    <property type="protein sequence ID" value="OHA80704.1"/>
    <property type="molecule type" value="Genomic_DNA"/>
</dbReference>
<proteinExistence type="predicted"/>
<evidence type="ECO:0000256" key="3">
    <source>
        <dbReference type="SAM" id="Phobius"/>
    </source>
</evidence>
<dbReference type="Pfam" id="PF07963">
    <property type="entry name" value="N_methyl"/>
    <property type="match status" value="1"/>
</dbReference>
<evidence type="ECO:0008006" key="6">
    <source>
        <dbReference type="Google" id="ProtNLM"/>
    </source>
</evidence>
<keyword evidence="3" id="KW-0472">Membrane</keyword>
<dbReference type="InterPro" id="IPR012902">
    <property type="entry name" value="N_methyl_site"/>
</dbReference>
<dbReference type="SUPFAM" id="SSF54523">
    <property type="entry name" value="Pili subunits"/>
    <property type="match status" value="1"/>
</dbReference>
<dbReference type="InterPro" id="IPR045584">
    <property type="entry name" value="Pilin-like"/>
</dbReference>
<reference evidence="4 5" key="1">
    <citation type="journal article" date="2016" name="Nat. Commun.">
        <title>Thousands of microbial genomes shed light on interconnected biogeochemical processes in an aquifer system.</title>
        <authorList>
            <person name="Anantharaman K."/>
            <person name="Brown C.T."/>
            <person name="Hug L.A."/>
            <person name="Sharon I."/>
            <person name="Castelle C.J."/>
            <person name="Probst A.J."/>
            <person name="Thomas B.C."/>
            <person name="Singh A."/>
            <person name="Wilkins M.J."/>
            <person name="Karaoz U."/>
            <person name="Brodie E.L."/>
            <person name="Williams K.H."/>
            <person name="Hubbard S.S."/>
            <person name="Banfield J.F."/>
        </authorList>
    </citation>
    <scope>NUCLEOTIDE SEQUENCE [LARGE SCALE GENOMIC DNA]</scope>
</reference>
<dbReference type="InterPro" id="IPR000983">
    <property type="entry name" value="Bac_GSPG_pilin"/>
</dbReference>
<dbReference type="STRING" id="1802723.A2675_02985"/>
<dbReference type="Proteomes" id="UP000176997">
    <property type="component" value="Unassembled WGS sequence"/>
</dbReference>
<evidence type="ECO:0000256" key="2">
    <source>
        <dbReference type="SAM" id="MobiDB-lite"/>
    </source>
</evidence>
<name>A0A1G2S6F5_9BACT</name>
<dbReference type="PANTHER" id="PTHR30093">
    <property type="entry name" value="GENERAL SECRETION PATHWAY PROTEIN G"/>
    <property type="match status" value="1"/>
</dbReference>
<evidence type="ECO:0000313" key="5">
    <source>
        <dbReference type="Proteomes" id="UP000176997"/>
    </source>
</evidence>
<evidence type="ECO:0000313" key="4">
    <source>
        <dbReference type="EMBL" id="OHA80704.1"/>
    </source>
</evidence>
<keyword evidence="1" id="KW-0488">Methylation</keyword>
<evidence type="ECO:0000256" key="1">
    <source>
        <dbReference type="ARBA" id="ARBA00022481"/>
    </source>
</evidence>
<protein>
    <recommendedName>
        <fullName evidence="6">Type II secretion system protein GspG C-terminal domain-containing protein</fullName>
    </recommendedName>
</protein>